<reference evidence="3" key="2">
    <citation type="submission" date="2020-03" db="EMBL/GenBank/DDBJ databases">
        <authorList>
            <person name="Fu F.-F."/>
            <person name="Chen J."/>
        </authorList>
    </citation>
    <scope>NUCLEOTIDE SEQUENCE</scope>
    <source>
        <strain evidence="3">Lc1</strain>
    </source>
</reference>
<dbReference type="PANTHER" id="PTHR33112:SF16">
    <property type="entry name" value="HETEROKARYON INCOMPATIBILITY DOMAIN-CONTAINING PROTEIN"/>
    <property type="match status" value="1"/>
</dbReference>
<feature type="chain" id="PRO_5034395758" description="Heterokaryon incompatibility domain-containing protein" evidence="1">
    <location>
        <begin position="25"/>
        <end position="110"/>
    </location>
</feature>
<evidence type="ECO:0000313" key="4">
    <source>
        <dbReference type="Proteomes" id="UP000613401"/>
    </source>
</evidence>
<dbReference type="GeneID" id="69010061"/>
<reference evidence="3" key="1">
    <citation type="journal article" date="2020" name="Phytopathology">
        <title>Genome sequence and comparative analysis of Colletotrichum gloeosporioides isolated from Liriodendron leaves.</title>
        <authorList>
            <person name="Fu F.F."/>
            <person name="Hao Z."/>
            <person name="Wang P."/>
            <person name="Lu Y."/>
            <person name="Xue L.J."/>
            <person name="Wei G."/>
            <person name="Tian Y."/>
            <person name="Baishi H."/>
            <person name="Xu H."/>
            <person name="Shi J."/>
            <person name="Cheng T."/>
            <person name="Wang G."/>
            <person name="Yi Y."/>
            <person name="Chen J."/>
        </authorList>
    </citation>
    <scope>NUCLEOTIDE SEQUENCE</scope>
    <source>
        <strain evidence="3">Lc1</strain>
    </source>
</reference>
<protein>
    <recommendedName>
        <fullName evidence="2">Heterokaryon incompatibility domain-containing protein</fullName>
    </recommendedName>
</protein>
<evidence type="ECO:0000256" key="1">
    <source>
        <dbReference type="SAM" id="SignalP"/>
    </source>
</evidence>
<keyword evidence="1" id="KW-0732">Signal</keyword>
<keyword evidence="4" id="KW-1185">Reference proteome</keyword>
<comment type="caution">
    <text evidence="3">The sequence shown here is derived from an EMBL/GenBank/DDBJ whole genome shotgun (WGS) entry which is preliminary data.</text>
</comment>
<sequence>MVTRALGLRYLWVDALCIIQGAGSDWAIQCVIMDKIYRNAHVTVCALGSASCVQGFLQKRAKMTLPFHPSITGSFAVDQPVIRETGHCLNPWSMDYDVAESNWGDIGWTF</sequence>
<feature type="domain" description="Heterokaryon incompatibility" evidence="2">
    <location>
        <begin position="2"/>
        <end position="110"/>
    </location>
</feature>
<gene>
    <name evidence="3" type="ORF">GCG54_00002900</name>
</gene>
<dbReference type="PANTHER" id="PTHR33112">
    <property type="entry name" value="DOMAIN PROTEIN, PUTATIVE-RELATED"/>
    <property type="match status" value="1"/>
</dbReference>
<feature type="signal peptide" evidence="1">
    <location>
        <begin position="1"/>
        <end position="24"/>
    </location>
</feature>
<dbReference type="InterPro" id="IPR010730">
    <property type="entry name" value="HET"/>
</dbReference>
<accession>A0A8H4CKC4</accession>
<dbReference type="EMBL" id="WVTB01000042">
    <property type="protein sequence ID" value="KAF3805553.1"/>
    <property type="molecule type" value="Genomic_DNA"/>
</dbReference>
<name>A0A8H4CKC4_COLGL</name>
<proteinExistence type="predicted"/>
<evidence type="ECO:0000313" key="3">
    <source>
        <dbReference type="EMBL" id="KAF3805553.1"/>
    </source>
</evidence>
<evidence type="ECO:0000259" key="2">
    <source>
        <dbReference type="Pfam" id="PF06985"/>
    </source>
</evidence>
<dbReference type="Proteomes" id="UP000613401">
    <property type="component" value="Unassembled WGS sequence"/>
</dbReference>
<dbReference type="AlphaFoldDB" id="A0A8H4CKC4"/>
<dbReference type="RefSeq" id="XP_045264712.1">
    <property type="nucleotide sequence ID" value="XM_045402981.1"/>
</dbReference>
<organism evidence="3 4">
    <name type="scientific">Colletotrichum gloeosporioides</name>
    <name type="common">Anthracnose fungus</name>
    <name type="synonym">Glomerella cingulata</name>
    <dbReference type="NCBI Taxonomy" id="474922"/>
    <lineage>
        <taxon>Eukaryota</taxon>
        <taxon>Fungi</taxon>
        <taxon>Dikarya</taxon>
        <taxon>Ascomycota</taxon>
        <taxon>Pezizomycotina</taxon>
        <taxon>Sordariomycetes</taxon>
        <taxon>Hypocreomycetidae</taxon>
        <taxon>Glomerellales</taxon>
        <taxon>Glomerellaceae</taxon>
        <taxon>Colletotrichum</taxon>
        <taxon>Colletotrichum gloeosporioides species complex</taxon>
    </lineage>
</organism>
<dbReference type="Pfam" id="PF06985">
    <property type="entry name" value="HET"/>
    <property type="match status" value="1"/>
</dbReference>